<dbReference type="Pfam" id="PF00270">
    <property type="entry name" value="DEAD"/>
    <property type="match status" value="1"/>
</dbReference>
<dbReference type="GO" id="GO:0003724">
    <property type="term" value="F:RNA helicase activity"/>
    <property type="evidence" value="ECO:0007669"/>
    <property type="project" value="InterPro"/>
</dbReference>
<dbReference type="GO" id="GO:0006364">
    <property type="term" value="P:rRNA processing"/>
    <property type="evidence" value="ECO:0007669"/>
    <property type="project" value="UniProtKB-KW"/>
</dbReference>
<evidence type="ECO:0000256" key="10">
    <source>
        <dbReference type="ARBA" id="ARBA00024350"/>
    </source>
</evidence>
<evidence type="ECO:0000256" key="9">
    <source>
        <dbReference type="ARBA" id="ARBA00023242"/>
    </source>
</evidence>
<dbReference type="GO" id="GO:0005634">
    <property type="term" value="C:nucleus"/>
    <property type="evidence" value="ECO:0007669"/>
    <property type="project" value="UniProtKB-SubCell"/>
</dbReference>
<dbReference type="InterPro" id="IPR000629">
    <property type="entry name" value="RNA-helicase_DEAD-box_CS"/>
</dbReference>
<comment type="similarity">
    <text evidence="10">Belongs to the DEAD box helicase family. DDX47/RRP3 subfamily.</text>
</comment>
<dbReference type="PhylomeDB" id="A0A060TBX2"/>
<proteinExistence type="inferred from homology"/>
<dbReference type="Pfam" id="PF00271">
    <property type="entry name" value="Helicase_C"/>
    <property type="match status" value="1"/>
</dbReference>
<reference evidence="19" key="1">
    <citation type="submission" date="2014-02" db="EMBL/GenBank/DDBJ databases">
        <authorList>
            <person name="Genoscope - CEA"/>
        </authorList>
    </citation>
    <scope>NUCLEOTIDE SEQUENCE</scope>
    <source>
        <strain evidence="19">LS3</strain>
    </source>
</reference>
<dbReference type="PROSITE" id="PS51194">
    <property type="entry name" value="HELICASE_CTER"/>
    <property type="match status" value="1"/>
</dbReference>
<evidence type="ECO:0000313" key="19">
    <source>
        <dbReference type="EMBL" id="CDP38284.1"/>
    </source>
</evidence>
<dbReference type="GO" id="GO:0005524">
    <property type="term" value="F:ATP binding"/>
    <property type="evidence" value="ECO:0007669"/>
    <property type="project" value="UniProtKB-KW"/>
</dbReference>
<dbReference type="PANTHER" id="PTHR47959">
    <property type="entry name" value="ATP-DEPENDENT RNA HELICASE RHLE-RELATED"/>
    <property type="match status" value="1"/>
</dbReference>
<feature type="region of interest" description="Disordered" evidence="15">
    <location>
        <begin position="472"/>
        <end position="498"/>
    </location>
</feature>
<dbReference type="Gene3D" id="3.40.50.300">
    <property type="entry name" value="P-loop containing nucleotide triphosphate hydrolases"/>
    <property type="match status" value="2"/>
</dbReference>
<gene>
    <name evidence="19" type="ORF">GNLVRS02_ARAD1D31240g</name>
</gene>
<evidence type="ECO:0000256" key="15">
    <source>
        <dbReference type="SAM" id="MobiDB-lite"/>
    </source>
</evidence>
<evidence type="ECO:0000259" key="16">
    <source>
        <dbReference type="PROSITE" id="PS51192"/>
    </source>
</evidence>
<keyword evidence="8" id="KW-0694">RNA-binding</keyword>
<evidence type="ECO:0000256" key="4">
    <source>
        <dbReference type="ARBA" id="ARBA00022741"/>
    </source>
</evidence>
<evidence type="ECO:0000256" key="13">
    <source>
        <dbReference type="PROSITE-ProRule" id="PRU00552"/>
    </source>
</evidence>
<keyword evidence="2" id="KW-0690">Ribosome biogenesis</keyword>
<dbReference type="GO" id="GO:0003723">
    <property type="term" value="F:RNA binding"/>
    <property type="evidence" value="ECO:0007669"/>
    <property type="project" value="UniProtKB-KW"/>
</dbReference>
<evidence type="ECO:0000256" key="11">
    <source>
        <dbReference type="ARBA" id="ARBA00024394"/>
    </source>
</evidence>
<dbReference type="PROSITE" id="PS51195">
    <property type="entry name" value="Q_MOTIF"/>
    <property type="match status" value="1"/>
</dbReference>
<organism evidence="19">
    <name type="scientific">Blastobotrys adeninivorans</name>
    <name type="common">Yeast</name>
    <name type="synonym">Arxula adeninivorans</name>
    <dbReference type="NCBI Taxonomy" id="409370"/>
    <lineage>
        <taxon>Eukaryota</taxon>
        <taxon>Fungi</taxon>
        <taxon>Dikarya</taxon>
        <taxon>Ascomycota</taxon>
        <taxon>Saccharomycotina</taxon>
        <taxon>Dipodascomycetes</taxon>
        <taxon>Dipodascales</taxon>
        <taxon>Trichomonascaceae</taxon>
        <taxon>Blastobotrys</taxon>
    </lineage>
</organism>
<name>A0A060TBX2_BLAAD</name>
<dbReference type="InterPro" id="IPR011545">
    <property type="entry name" value="DEAD/DEAH_box_helicase_dom"/>
</dbReference>
<protein>
    <recommendedName>
        <fullName evidence="12">ATP-dependent rRNA helicase RRP3</fullName>
    </recommendedName>
    <alternativeName>
        <fullName evidence="11">ATP-dependent rRNA helicase rrp3</fullName>
    </alternativeName>
</protein>
<keyword evidence="4 14" id="KW-0547">Nucleotide-binding</keyword>
<feature type="domain" description="DEAD-box RNA helicase Q" evidence="18">
    <location>
        <begin position="80"/>
        <end position="108"/>
    </location>
</feature>
<keyword evidence="9" id="KW-0539">Nucleus</keyword>
<feature type="domain" description="Helicase ATP-binding" evidence="16">
    <location>
        <begin position="111"/>
        <end position="282"/>
    </location>
</feature>
<evidence type="ECO:0000256" key="3">
    <source>
        <dbReference type="ARBA" id="ARBA00022552"/>
    </source>
</evidence>
<evidence type="ECO:0000256" key="6">
    <source>
        <dbReference type="ARBA" id="ARBA00022806"/>
    </source>
</evidence>
<feature type="region of interest" description="Disordered" evidence="15">
    <location>
        <begin position="1"/>
        <end position="56"/>
    </location>
</feature>
<reference evidence="19" key="2">
    <citation type="submission" date="2014-06" db="EMBL/GenBank/DDBJ databases">
        <title>The complete genome of Blastobotrys (Arxula) adeninivorans LS3 - a yeast of biotechnological interest.</title>
        <authorList>
            <person name="Kunze G."/>
            <person name="Gaillardin C."/>
            <person name="Czernicka M."/>
            <person name="Durrens P."/>
            <person name="Martin T."/>
            <person name="Boer E."/>
            <person name="Gabaldon T."/>
            <person name="Cruz J."/>
            <person name="Talla E."/>
            <person name="Marck C."/>
            <person name="Goffeau A."/>
            <person name="Barbe V."/>
            <person name="Baret P."/>
            <person name="Baronian K."/>
            <person name="Beier S."/>
            <person name="Bleykasten C."/>
            <person name="Bode R."/>
            <person name="Casaregola S."/>
            <person name="Despons L."/>
            <person name="Fairhead C."/>
            <person name="Giersberg M."/>
            <person name="Gierski P."/>
            <person name="Hahnel U."/>
            <person name="Hartmann A."/>
            <person name="Jankowska D."/>
            <person name="Jubin C."/>
            <person name="Jung P."/>
            <person name="Lafontaine I."/>
            <person name="Leh-Louis V."/>
            <person name="Lemaire M."/>
            <person name="Marcet-Houben M."/>
            <person name="Mascher M."/>
            <person name="Morel G."/>
            <person name="Richard G.-F."/>
            <person name="Riechen J."/>
            <person name="Sacerdot C."/>
            <person name="Sarkar A."/>
            <person name="Savel G."/>
            <person name="Schacherer J."/>
            <person name="Sherman D."/>
            <person name="Straub M.-L."/>
            <person name="Stein N."/>
            <person name="Thierry A."/>
            <person name="Trautwein-Schult A."/>
            <person name="Westhof E."/>
            <person name="Worch S."/>
            <person name="Dujon B."/>
            <person name="Souciet J.-L."/>
            <person name="Wincker P."/>
            <person name="Scholz U."/>
            <person name="Neuveglise N."/>
        </authorList>
    </citation>
    <scope>NUCLEOTIDE SEQUENCE</scope>
    <source>
        <strain evidence="19">LS3</strain>
    </source>
</reference>
<dbReference type="PANTHER" id="PTHR47959:SF24">
    <property type="entry name" value="ATP-DEPENDENT RNA HELICASE"/>
    <property type="match status" value="1"/>
</dbReference>
<dbReference type="InterPro" id="IPR044765">
    <property type="entry name" value="DDX47/Rrp3_DEADc"/>
</dbReference>
<evidence type="ECO:0000259" key="17">
    <source>
        <dbReference type="PROSITE" id="PS51194"/>
    </source>
</evidence>
<evidence type="ECO:0000256" key="8">
    <source>
        <dbReference type="ARBA" id="ARBA00022884"/>
    </source>
</evidence>
<evidence type="ECO:0000256" key="14">
    <source>
        <dbReference type="RuleBase" id="RU000492"/>
    </source>
</evidence>
<dbReference type="CDD" id="cd17954">
    <property type="entry name" value="DEADc_DDX47"/>
    <property type="match status" value="1"/>
</dbReference>
<dbReference type="GO" id="GO:0005829">
    <property type="term" value="C:cytosol"/>
    <property type="evidence" value="ECO:0007669"/>
    <property type="project" value="TreeGrafter"/>
</dbReference>
<evidence type="ECO:0000256" key="1">
    <source>
        <dbReference type="ARBA" id="ARBA00004123"/>
    </source>
</evidence>
<evidence type="ECO:0000259" key="18">
    <source>
        <dbReference type="PROSITE" id="PS51195"/>
    </source>
</evidence>
<dbReference type="InterPro" id="IPR027417">
    <property type="entry name" value="P-loop_NTPase"/>
</dbReference>
<dbReference type="InterPro" id="IPR014001">
    <property type="entry name" value="Helicase_ATP-bd"/>
</dbReference>
<evidence type="ECO:0000256" key="5">
    <source>
        <dbReference type="ARBA" id="ARBA00022801"/>
    </source>
</evidence>
<dbReference type="SUPFAM" id="SSF52540">
    <property type="entry name" value="P-loop containing nucleoside triphosphate hydrolases"/>
    <property type="match status" value="1"/>
</dbReference>
<feature type="short sequence motif" description="Q motif" evidence="13">
    <location>
        <begin position="80"/>
        <end position="108"/>
    </location>
</feature>
<keyword evidence="6 14" id="KW-0347">Helicase</keyword>
<dbReference type="InterPro" id="IPR014014">
    <property type="entry name" value="RNA_helicase_DEAD_Q_motif"/>
</dbReference>
<evidence type="ECO:0000256" key="12">
    <source>
        <dbReference type="ARBA" id="ARBA00024398"/>
    </source>
</evidence>
<keyword evidence="5 14" id="KW-0378">Hydrolase</keyword>
<dbReference type="PROSITE" id="PS00039">
    <property type="entry name" value="DEAD_ATP_HELICASE"/>
    <property type="match status" value="1"/>
</dbReference>
<sequence length="498" mass="54955">MVVPKRSKWSTGKSTDKVSKDPVKSKEERKRERLRAKAETKAKVESDAESEGEPEVQQVVEQTVEEVKGAGDVEIKKDASTFAELGVMDMLQEACEAMKFTKPTPIQAQAIPYALQGRDVMGFAATGSGKTAAFAIPVLQALYDNPGPLFCVVLAPTRELAHQISKQFDALGSAMGVRSTVIIGGEDMMQQAVALSKKPHVVVATPGRLLDHLEKTKGFSLRTLKFLVLDEADRLLDMDFKEPINRLLKIIPQQRRTFLFSATPSKEVEQLQRASLSNPVRISVSSRITTVETLKENIVVLPLADKDATLVHILNDIAAGKSIIVFVNTKDEGTRLPILLEMLDFGAIPINGNMSQASRLGALNKFRAGVRKILVATNVAARGLDIPSVDIVINYSVPDNKDDYIHRVGRTARAGKSGRAITFVSQYDIARYSAIEKEVHPGEPVAPLDIDKEEIKLLKGTIDEAQRQAKIKMNELHQKQTRKKHHKGRKRDDMDADE</sequence>
<dbReference type="PROSITE" id="PS51192">
    <property type="entry name" value="HELICASE_ATP_BIND_1"/>
    <property type="match status" value="1"/>
</dbReference>
<feature type="compositionally biased region" description="Basic residues" evidence="15">
    <location>
        <begin position="479"/>
        <end position="489"/>
    </location>
</feature>
<keyword evidence="7 14" id="KW-0067">ATP-binding</keyword>
<keyword evidence="3" id="KW-0698">rRNA processing</keyword>
<dbReference type="GO" id="GO:0016787">
    <property type="term" value="F:hydrolase activity"/>
    <property type="evidence" value="ECO:0007669"/>
    <property type="project" value="UniProtKB-KW"/>
</dbReference>
<dbReference type="EMBL" id="HG937694">
    <property type="protein sequence ID" value="CDP38284.1"/>
    <property type="molecule type" value="Genomic_DNA"/>
</dbReference>
<dbReference type="InterPro" id="IPR050079">
    <property type="entry name" value="DEAD_box_RNA_helicase"/>
</dbReference>
<dbReference type="InterPro" id="IPR001650">
    <property type="entry name" value="Helicase_C-like"/>
</dbReference>
<dbReference type="SMART" id="SM00490">
    <property type="entry name" value="HELICc"/>
    <property type="match status" value="1"/>
</dbReference>
<dbReference type="CDD" id="cd18787">
    <property type="entry name" value="SF2_C_DEAD"/>
    <property type="match status" value="1"/>
</dbReference>
<dbReference type="SMART" id="SM00487">
    <property type="entry name" value="DEXDc"/>
    <property type="match status" value="1"/>
</dbReference>
<evidence type="ECO:0000256" key="7">
    <source>
        <dbReference type="ARBA" id="ARBA00022840"/>
    </source>
</evidence>
<feature type="compositionally biased region" description="Basic and acidic residues" evidence="15">
    <location>
        <begin position="14"/>
        <end position="46"/>
    </location>
</feature>
<feature type="domain" description="Helicase C-terminal" evidence="17">
    <location>
        <begin position="309"/>
        <end position="456"/>
    </location>
</feature>
<dbReference type="AlphaFoldDB" id="A0A060TBX2"/>
<evidence type="ECO:0000256" key="2">
    <source>
        <dbReference type="ARBA" id="ARBA00022517"/>
    </source>
</evidence>
<comment type="subcellular location">
    <subcellularLocation>
        <location evidence="1">Nucleus</location>
    </subcellularLocation>
</comment>
<accession>A0A060TBX2</accession>